<feature type="region of interest" description="Disordered" evidence="1">
    <location>
        <begin position="63"/>
        <end position="98"/>
    </location>
</feature>
<evidence type="ECO:0000313" key="3">
    <source>
        <dbReference type="Proteomes" id="UP001054837"/>
    </source>
</evidence>
<dbReference type="Proteomes" id="UP001054837">
    <property type="component" value="Unassembled WGS sequence"/>
</dbReference>
<sequence>MMQPVLNEVRYMFPVTQLEIEGMCNQTVNHYVFKQQINRLHERKVPPKQKPCLIASFFSLSSSKSSSTQIKGDVATPSNSKNKRGMDPFQREREDVNSATSFPISQSLQCFLCTGCRHAN</sequence>
<organism evidence="2 3">
    <name type="scientific">Caerostris darwini</name>
    <dbReference type="NCBI Taxonomy" id="1538125"/>
    <lineage>
        <taxon>Eukaryota</taxon>
        <taxon>Metazoa</taxon>
        <taxon>Ecdysozoa</taxon>
        <taxon>Arthropoda</taxon>
        <taxon>Chelicerata</taxon>
        <taxon>Arachnida</taxon>
        <taxon>Araneae</taxon>
        <taxon>Araneomorphae</taxon>
        <taxon>Entelegynae</taxon>
        <taxon>Araneoidea</taxon>
        <taxon>Araneidae</taxon>
        <taxon>Caerostris</taxon>
    </lineage>
</organism>
<gene>
    <name evidence="2" type="ORF">CDAR_94401</name>
</gene>
<dbReference type="EMBL" id="BPLQ01013441">
    <property type="protein sequence ID" value="GIY72117.1"/>
    <property type="molecule type" value="Genomic_DNA"/>
</dbReference>
<evidence type="ECO:0000313" key="2">
    <source>
        <dbReference type="EMBL" id="GIY72117.1"/>
    </source>
</evidence>
<name>A0AAV4VPG7_9ARAC</name>
<reference evidence="2 3" key="1">
    <citation type="submission" date="2021-06" db="EMBL/GenBank/DDBJ databases">
        <title>Caerostris darwini draft genome.</title>
        <authorList>
            <person name="Kono N."/>
            <person name="Arakawa K."/>
        </authorList>
    </citation>
    <scope>NUCLEOTIDE SEQUENCE [LARGE SCALE GENOMIC DNA]</scope>
</reference>
<dbReference type="AlphaFoldDB" id="A0AAV4VPG7"/>
<keyword evidence="3" id="KW-1185">Reference proteome</keyword>
<protein>
    <submittedName>
        <fullName evidence="2">Uncharacterized protein</fullName>
    </submittedName>
</protein>
<feature type="compositionally biased region" description="Basic and acidic residues" evidence="1">
    <location>
        <begin position="84"/>
        <end position="96"/>
    </location>
</feature>
<comment type="caution">
    <text evidence="2">The sequence shown here is derived from an EMBL/GenBank/DDBJ whole genome shotgun (WGS) entry which is preliminary data.</text>
</comment>
<proteinExistence type="predicted"/>
<accession>A0AAV4VPG7</accession>
<evidence type="ECO:0000256" key="1">
    <source>
        <dbReference type="SAM" id="MobiDB-lite"/>
    </source>
</evidence>